<protein>
    <recommendedName>
        <fullName evidence="3">Tryptophan synthase subunit beta like protein</fullName>
    </recommendedName>
</protein>
<evidence type="ECO:0000313" key="2">
    <source>
        <dbReference type="Proteomes" id="UP000266206"/>
    </source>
</evidence>
<reference evidence="1 2" key="1">
    <citation type="submission" date="2017-08" db="EMBL/GenBank/DDBJ databases">
        <title>Pusillimonas indicus sp. nov., a member of the family Alcaligenaceae isolated from surface seawater.</title>
        <authorList>
            <person name="Li J."/>
        </authorList>
    </citation>
    <scope>NUCLEOTIDE SEQUENCE [LARGE SCALE GENOMIC DNA]</scope>
    <source>
        <strain evidence="1 2">L52-1-41</strain>
    </source>
</reference>
<dbReference type="RefSeq" id="WP_119516524.1">
    <property type="nucleotide sequence ID" value="NZ_NQYH01000009.1"/>
</dbReference>
<dbReference type="Proteomes" id="UP000266206">
    <property type="component" value="Unassembled WGS sequence"/>
</dbReference>
<organism evidence="1 2">
    <name type="scientific">Neopusillimonas maritima</name>
    <dbReference type="NCBI Taxonomy" id="2026239"/>
    <lineage>
        <taxon>Bacteria</taxon>
        <taxon>Pseudomonadati</taxon>
        <taxon>Pseudomonadota</taxon>
        <taxon>Betaproteobacteria</taxon>
        <taxon>Burkholderiales</taxon>
        <taxon>Alcaligenaceae</taxon>
        <taxon>Neopusillimonas</taxon>
    </lineage>
</organism>
<dbReference type="AlphaFoldDB" id="A0A3A1YQ62"/>
<evidence type="ECO:0000313" key="1">
    <source>
        <dbReference type="EMBL" id="RIY40433.1"/>
    </source>
</evidence>
<accession>A0A3A1YQ62</accession>
<dbReference type="OrthoDB" id="8527830at2"/>
<evidence type="ECO:0008006" key="3">
    <source>
        <dbReference type="Google" id="ProtNLM"/>
    </source>
</evidence>
<name>A0A3A1YQ62_9BURK</name>
<sequence>MEEEEKKPNKVELSELDAEFIRVLEDLIDALIANGTLRLTDLPPQALQKLQQRKTARQRLRDSLNLLDDDDESLF</sequence>
<comment type="caution">
    <text evidence="1">The sequence shown here is derived from an EMBL/GenBank/DDBJ whole genome shotgun (WGS) entry which is preliminary data.</text>
</comment>
<dbReference type="EMBL" id="NQYH01000009">
    <property type="protein sequence ID" value="RIY40433.1"/>
    <property type="molecule type" value="Genomic_DNA"/>
</dbReference>
<gene>
    <name evidence="1" type="ORF">CJP73_11190</name>
</gene>
<proteinExistence type="predicted"/>